<accession>A0A6F9D807</accession>
<feature type="compositionally biased region" description="Basic and acidic residues" evidence="2">
    <location>
        <begin position="1998"/>
        <end position="2012"/>
    </location>
</feature>
<protein>
    <submittedName>
        <fullName evidence="3">Trichohyalin-like</fullName>
    </submittedName>
</protein>
<feature type="compositionally biased region" description="Basic and acidic residues" evidence="2">
    <location>
        <begin position="1042"/>
        <end position="1061"/>
    </location>
</feature>
<feature type="coiled-coil region" evidence="1">
    <location>
        <begin position="551"/>
        <end position="582"/>
    </location>
</feature>
<organism evidence="3">
    <name type="scientific">Phallusia mammillata</name>
    <dbReference type="NCBI Taxonomy" id="59560"/>
    <lineage>
        <taxon>Eukaryota</taxon>
        <taxon>Metazoa</taxon>
        <taxon>Chordata</taxon>
        <taxon>Tunicata</taxon>
        <taxon>Ascidiacea</taxon>
        <taxon>Phlebobranchia</taxon>
        <taxon>Ascidiidae</taxon>
        <taxon>Phallusia</taxon>
    </lineage>
</organism>
<keyword evidence="1" id="KW-0175">Coiled coil</keyword>
<dbReference type="EMBL" id="LR783670">
    <property type="protein sequence ID" value="CAB3228489.1"/>
    <property type="molecule type" value="mRNA"/>
</dbReference>
<proteinExistence type="evidence at transcript level"/>
<evidence type="ECO:0000256" key="1">
    <source>
        <dbReference type="SAM" id="Coils"/>
    </source>
</evidence>
<name>A0A6F9D807_9ASCI</name>
<feature type="compositionally biased region" description="Basic and acidic residues" evidence="2">
    <location>
        <begin position="1729"/>
        <end position="1770"/>
    </location>
</feature>
<reference evidence="3" key="1">
    <citation type="submission" date="2020-04" db="EMBL/GenBank/DDBJ databases">
        <authorList>
            <person name="Neveu A P."/>
        </authorList>
    </citation>
    <scope>NUCLEOTIDE SEQUENCE</scope>
    <source>
        <tissue evidence="3">Whole embryo</tissue>
    </source>
</reference>
<evidence type="ECO:0000313" key="3">
    <source>
        <dbReference type="EMBL" id="CAB3228489.1"/>
    </source>
</evidence>
<sequence>MKYDVLRSKLWSEVAKSMKLKSGEDTNSAIKRLIEEEKSARNKTDEQRALFDKLNIMYSSHDLFGPLPSAFRTAGSQNSDAEKMVTLDEAQLLDHEETNIITDLERRCDDEIRMSSEVVTSSTDSGARALAEVAKQKWMTSMIDSDVTFTSSAVDLVTLDRYWSGKDMKTKLRQDLRRQVRSAQERFQQENPFNEKPFQEFDLTNHKATSALQLLSKSYPAEWTKFRNLLSDVTAQELREASSLMTSDERVTRLAEINGKRRKLDITTEDGKEDLLSLLEEASALKHVSRQEILRQLAGEASDKDVGISLLADLQEEQLKDAIKWFERATQVDTRGSTSPADEVQTHMDLCENIFAVLCKYEGLADDEHLLQALEDKYDALRDKVLMEALMRQLGEDEWNRMSEKERQARLMKLKMEERRLRRKGKYDELAKLLGDAFANEKKLKGLMGLSREEYERRLKERLEARKRGDVIPEEDEESLEEESGINNPLVDLTSRFEDERDALMRLLNGQDDLYLSEKERQRELVRLRQARLRAIEEERYESAAIVSGLIDREAKNRERLKSDKERQRELARRRLEEMRKKRSGKMVELGEEDAKIVDVEDRDLMEEAVLKKLHAFFNWERSWMNSALVKMSDPFEEKEKTSTITIRHRLSGISDHVPRGEVVLQDYYSHLVDAAFYRQVGMSIREEELRSRGDLDAALLAELQEIQDAAEAKLTSKMPDMSNEDLVNEQKRIVSLFKAGKSRNVPESVLTADFGGNPNREIVDALKSQFDAIIDVIAARVLPLKVGENNWEKMSRDEREAKIAHLSSSVKELIEAGRYDDALALLGDGLTDEEKKLLMSLLLGDAEERRKADEAERMARKRERMSDGMSKVDALELFKEEAERFEEQEKKRRKNVLEGLVSDFNNERDALLLALKQARDQAEADKRRQAYLTKLRLQERKLRRENDLSSVAHLLALSRIHDNAMDKEKQRQLALARERLEAYKRRKEAGLSEEKEDSSELNLSSDDVTVLADAVLREMEAKHADERKTLMQILESTAPDSDIRQRADKSSSAERRERVKDLREMRRQWRNEDPQTLVETRDEQMEILKEASALQLSSLSINKKLTEADMEAYILADLQNVQRNEENVLLDGLLDKTAVVLRKLAQVQRQARADGWCDNVAGSLLGLEDAHQRKEEEEEVLRALEDKYDLLKDKLLAEALMKRLGESEWKNLSEQERQRRITQIKMQEKKLRRQGKHDDVAKLFRMLAINEKDVSRLFGEQKSSQQEDLKKRIAELIAERKKQGLSVEDDAIEKALEDEERLQRKTRKNVLLTLDRNLESEREALLASLRRQDEAISEERRRQLAVARLRRDRRQMEAEEKYSAVALVFQSAKQDEAALSASFEESRKRQHELAKARLSARRAQRKRKEAMAALTDPKKILEKLEMIAQEKKQGPPAERLLTAIAMKHEEERETLMLILLAAEDGPDEKNAKKMNDEKLKDAVEEFRTKRKAWRQDRLLRAIKDGTDRILTDEERKRLSNYVAEENKQMVSTVAVLLESKRRAGDVQGDVTKDGESTSIEWLAQLQHTQENEAKFTSEVIAEKSDEYLDVLTDNQRRSRREGWNDNIGKVVFNLDLPWQEAQRPASAGSLDQEAQESLQKMEDEMGRAEEDLEKEKQEIERKKAMGEDIDTDAEFSKLEKQYEARKALLSSDMEKQKAKIREKLMERRQRKDESEFEAHAAAGMVLLADERMKSRDARSKEQATKQRSLMEERLAARREKRRQEQEKLAQEIGGAPEESQTERESKPNTPLGGDRPATLAVPEVDKDKVVAELMRASRIISEQAARDRQRHLEQVRSRIRNKKDKKQSEAVQFIQAYQSEKTILDMRESMRISRQKTMLSERVEKLKTERTMTMKEGGKKKATDFSNLVDKKEVEGLDEDDRMTRIAEKLQKKLEQEKKDEILKEEEEAASTSRQLTMVFENVDADPIRPRTSSRKFEKSDKDQILKERMQRRKNKREREAASVDPDKDDS</sequence>
<feature type="region of interest" description="Disordered" evidence="2">
    <location>
        <begin position="1727"/>
        <end position="1804"/>
    </location>
</feature>
<feature type="region of interest" description="Disordered" evidence="2">
    <location>
        <begin position="1933"/>
        <end position="2012"/>
    </location>
</feature>
<feature type="compositionally biased region" description="Basic and acidic residues" evidence="2">
    <location>
        <begin position="1825"/>
        <end position="1837"/>
    </location>
</feature>
<feature type="region of interest" description="Disordered" evidence="2">
    <location>
        <begin position="1034"/>
        <end position="1061"/>
    </location>
</feature>
<feature type="region of interest" description="Disordered" evidence="2">
    <location>
        <begin position="1824"/>
        <end position="1849"/>
    </location>
</feature>
<feature type="compositionally biased region" description="Basic and acidic residues" evidence="2">
    <location>
        <begin position="1933"/>
        <end position="1943"/>
    </location>
</feature>
<feature type="coiled-coil region" evidence="1">
    <location>
        <begin position="876"/>
        <end position="929"/>
    </location>
</feature>
<gene>
    <name evidence="3" type="primary">Ccdc27-005</name>
</gene>
<feature type="coiled-coil region" evidence="1">
    <location>
        <begin position="1168"/>
        <end position="1195"/>
    </location>
</feature>
<feature type="compositionally biased region" description="Basic and acidic residues" evidence="2">
    <location>
        <begin position="1976"/>
        <end position="1990"/>
    </location>
</feature>
<feature type="region of interest" description="Disordered" evidence="2">
    <location>
        <begin position="1624"/>
        <end position="1673"/>
    </location>
</feature>
<evidence type="ECO:0000256" key="2">
    <source>
        <dbReference type="SAM" id="MobiDB-lite"/>
    </source>
</evidence>
<feature type="compositionally biased region" description="Basic and acidic residues" evidence="2">
    <location>
        <begin position="1640"/>
        <end position="1667"/>
    </location>
</feature>